<dbReference type="GO" id="GO:0005634">
    <property type="term" value="C:nucleus"/>
    <property type="evidence" value="ECO:0007669"/>
    <property type="project" value="UniProtKB-SubCell"/>
</dbReference>
<organism evidence="5 6">
    <name type="scientific">Papaver atlanticum</name>
    <dbReference type="NCBI Taxonomy" id="357466"/>
    <lineage>
        <taxon>Eukaryota</taxon>
        <taxon>Viridiplantae</taxon>
        <taxon>Streptophyta</taxon>
        <taxon>Embryophyta</taxon>
        <taxon>Tracheophyta</taxon>
        <taxon>Spermatophyta</taxon>
        <taxon>Magnoliopsida</taxon>
        <taxon>Ranunculales</taxon>
        <taxon>Papaveraceae</taxon>
        <taxon>Papaveroideae</taxon>
        <taxon>Papaver</taxon>
    </lineage>
</organism>
<dbReference type="AlphaFoldDB" id="A0AAD4T7A7"/>
<protein>
    <recommendedName>
        <fullName evidence="2">Protein TIFY</fullName>
    </recommendedName>
    <alternativeName>
        <fullName evidence="2">Jasmonate ZIM domain-containing protein</fullName>
    </alternativeName>
</protein>
<dbReference type="Pfam" id="PF09425">
    <property type="entry name" value="Jas_motif"/>
    <property type="match status" value="1"/>
</dbReference>
<feature type="compositionally biased region" description="Polar residues" evidence="3">
    <location>
        <begin position="206"/>
        <end position="219"/>
    </location>
</feature>
<dbReference type="PROSITE" id="PS51320">
    <property type="entry name" value="TIFY"/>
    <property type="match status" value="1"/>
</dbReference>
<dbReference type="GO" id="GO:0009611">
    <property type="term" value="P:response to wounding"/>
    <property type="evidence" value="ECO:0007669"/>
    <property type="project" value="UniProtKB-UniRule"/>
</dbReference>
<evidence type="ECO:0000256" key="1">
    <source>
        <dbReference type="ARBA" id="ARBA00008614"/>
    </source>
</evidence>
<feature type="domain" description="Tify" evidence="4">
    <location>
        <begin position="84"/>
        <end position="119"/>
    </location>
</feature>
<proteinExistence type="inferred from homology"/>
<dbReference type="InterPro" id="IPR040390">
    <property type="entry name" value="TIFY/JAZ"/>
</dbReference>
<comment type="subcellular location">
    <subcellularLocation>
        <location evidence="2">Nucleus</location>
    </subcellularLocation>
</comment>
<keyword evidence="2" id="KW-1184">Jasmonic acid signaling pathway</keyword>
<comment type="caution">
    <text evidence="5">The sequence shown here is derived from an EMBL/GenBank/DDBJ whole genome shotgun (WGS) entry which is preliminary data.</text>
</comment>
<dbReference type="PANTHER" id="PTHR33077">
    <property type="entry name" value="PROTEIN TIFY 4A-RELATED-RELATED"/>
    <property type="match status" value="1"/>
</dbReference>
<dbReference type="GO" id="GO:0031347">
    <property type="term" value="P:regulation of defense response"/>
    <property type="evidence" value="ECO:0007669"/>
    <property type="project" value="UniProtKB-UniRule"/>
</dbReference>
<keyword evidence="6" id="KW-1185">Reference proteome</keyword>
<sequence length="242" mass="26099">MSSSSAKEMMKSKNFSQTCDLLSEYMKGNKGSFGPPAMNLSSSASASSVGISPSAYNQEVKSMGLFPQQHASFGRTPNTLGTNNKSESPQMTIFYGGKIMVLDNLSVDSAKQVLGFAENFSGSYTVHTQEKSNNFVAANNILIHKDLLPPSHQQRQQQEQAIASGSSSSSLCINASDVPAAKNLSLQRFLAKRKERISARAPYQVKASSSTPKDSQAQANKEIDESKTWLGLGLKSTSQMEI</sequence>
<dbReference type="Pfam" id="PF06200">
    <property type="entry name" value="tify"/>
    <property type="match status" value="1"/>
</dbReference>
<evidence type="ECO:0000259" key="4">
    <source>
        <dbReference type="PROSITE" id="PS51320"/>
    </source>
</evidence>
<evidence type="ECO:0000313" key="6">
    <source>
        <dbReference type="Proteomes" id="UP001202328"/>
    </source>
</evidence>
<comment type="domain">
    <text evidence="2">The jas domain is required for interaction with COI1.</text>
</comment>
<reference evidence="5" key="1">
    <citation type="submission" date="2022-04" db="EMBL/GenBank/DDBJ databases">
        <title>A functionally conserved STORR gene fusion in Papaver species that diverged 16.8 million years ago.</title>
        <authorList>
            <person name="Catania T."/>
        </authorList>
    </citation>
    <scope>NUCLEOTIDE SEQUENCE</scope>
    <source>
        <strain evidence="5">S-188037</strain>
    </source>
</reference>
<keyword evidence="2" id="KW-0539">Nucleus</keyword>
<evidence type="ECO:0000256" key="3">
    <source>
        <dbReference type="SAM" id="MobiDB-lite"/>
    </source>
</evidence>
<dbReference type="Proteomes" id="UP001202328">
    <property type="component" value="Unassembled WGS sequence"/>
</dbReference>
<gene>
    <name evidence="5" type="ORF">MKW98_022013</name>
</gene>
<evidence type="ECO:0000313" key="5">
    <source>
        <dbReference type="EMBL" id="KAI3945149.1"/>
    </source>
</evidence>
<accession>A0AAD4T7A7</accession>
<comment type="function">
    <text evidence="2">Repressor of jasmonate responses.</text>
</comment>
<dbReference type="InterPro" id="IPR010399">
    <property type="entry name" value="Tify_dom"/>
</dbReference>
<evidence type="ECO:0000256" key="2">
    <source>
        <dbReference type="RuleBase" id="RU369065"/>
    </source>
</evidence>
<feature type="region of interest" description="Disordered" evidence="3">
    <location>
        <begin position="198"/>
        <end position="224"/>
    </location>
</feature>
<dbReference type="GO" id="GO:2000022">
    <property type="term" value="P:regulation of jasmonic acid mediated signaling pathway"/>
    <property type="evidence" value="ECO:0007669"/>
    <property type="project" value="UniProtKB-UniRule"/>
</dbReference>
<dbReference type="SMART" id="SM00979">
    <property type="entry name" value="TIFY"/>
    <property type="match status" value="1"/>
</dbReference>
<dbReference type="EMBL" id="JAJJMB010003881">
    <property type="protein sequence ID" value="KAI3945149.1"/>
    <property type="molecule type" value="Genomic_DNA"/>
</dbReference>
<dbReference type="PANTHER" id="PTHR33077:SF52">
    <property type="entry name" value="PROTEIN TIFY 11D"/>
    <property type="match status" value="1"/>
</dbReference>
<dbReference type="InterPro" id="IPR018467">
    <property type="entry name" value="CCT_CS"/>
</dbReference>
<name>A0AAD4T7A7_9MAGN</name>
<comment type="similarity">
    <text evidence="1 2">Belongs to the TIFY/JAZ family.</text>
</comment>